<evidence type="ECO:0000313" key="3">
    <source>
        <dbReference type="Proteomes" id="UP000550707"/>
    </source>
</evidence>
<reference evidence="2 3" key="1">
    <citation type="journal article" date="2020" name="Nature">
        <title>Six reference-quality genomes reveal evolution of bat adaptations.</title>
        <authorList>
            <person name="Jebb D."/>
            <person name="Huang Z."/>
            <person name="Pippel M."/>
            <person name="Hughes G.M."/>
            <person name="Lavrichenko K."/>
            <person name="Devanna P."/>
            <person name="Winkler S."/>
            <person name="Jermiin L.S."/>
            <person name="Skirmuntt E.C."/>
            <person name="Katzourakis A."/>
            <person name="Burkitt-Gray L."/>
            <person name="Ray D.A."/>
            <person name="Sullivan K.A.M."/>
            <person name="Roscito J.G."/>
            <person name="Kirilenko B.M."/>
            <person name="Davalos L.M."/>
            <person name="Corthals A.P."/>
            <person name="Power M.L."/>
            <person name="Jones G."/>
            <person name="Ransome R.D."/>
            <person name="Dechmann D.K.N."/>
            <person name="Locatelli A.G."/>
            <person name="Puechmaille S.J."/>
            <person name="Fedrigo O."/>
            <person name="Jarvis E.D."/>
            <person name="Hiller M."/>
            <person name="Vernes S.C."/>
            <person name="Myers E.W."/>
            <person name="Teeling E.C."/>
        </authorList>
    </citation>
    <scope>NUCLEOTIDE SEQUENCE [LARGE SCALE GENOMIC DNA]</scope>
    <source>
        <strain evidence="2">MMolMol1</strain>
        <tissue evidence="2">Muscle</tissue>
    </source>
</reference>
<dbReference type="InParanoid" id="A0A7J8DTD0"/>
<gene>
    <name evidence="2" type="ORF">HJG59_009174</name>
</gene>
<accession>A0A7J8DTD0</accession>
<proteinExistence type="predicted"/>
<protein>
    <submittedName>
        <fullName evidence="2">Uncharacterized protein</fullName>
    </submittedName>
</protein>
<keyword evidence="3" id="KW-1185">Reference proteome</keyword>
<name>A0A7J8DTD0_MOLMO</name>
<evidence type="ECO:0000256" key="1">
    <source>
        <dbReference type="SAM" id="MobiDB-lite"/>
    </source>
</evidence>
<sequence>MHVVAGRSLAEEEGRGGRGDEQHQATHVPPFMHSQPPQGPDVAGKTSPSSFQLLPLMSTLVPYIPILLKTQLFFIVRDSLKLPLHDWSWGHKVGPDASKKKKKKNYCQVLRYCSLESIGVARDSLRPPLTPMGS</sequence>
<dbReference type="EMBL" id="JACASF010000016">
    <property type="protein sequence ID" value="KAF6426484.1"/>
    <property type="molecule type" value="Genomic_DNA"/>
</dbReference>
<dbReference type="AlphaFoldDB" id="A0A7J8DTD0"/>
<dbReference type="Proteomes" id="UP000550707">
    <property type="component" value="Unassembled WGS sequence"/>
</dbReference>
<evidence type="ECO:0000313" key="2">
    <source>
        <dbReference type="EMBL" id="KAF6426484.1"/>
    </source>
</evidence>
<feature type="compositionally biased region" description="Basic and acidic residues" evidence="1">
    <location>
        <begin position="9"/>
        <end position="24"/>
    </location>
</feature>
<comment type="caution">
    <text evidence="2">The sequence shown here is derived from an EMBL/GenBank/DDBJ whole genome shotgun (WGS) entry which is preliminary data.</text>
</comment>
<organism evidence="2 3">
    <name type="scientific">Molossus molossus</name>
    <name type="common">Pallas' mastiff bat</name>
    <name type="synonym">Vespertilio molossus</name>
    <dbReference type="NCBI Taxonomy" id="27622"/>
    <lineage>
        <taxon>Eukaryota</taxon>
        <taxon>Metazoa</taxon>
        <taxon>Chordata</taxon>
        <taxon>Craniata</taxon>
        <taxon>Vertebrata</taxon>
        <taxon>Euteleostomi</taxon>
        <taxon>Mammalia</taxon>
        <taxon>Eutheria</taxon>
        <taxon>Laurasiatheria</taxon>
        <taxon>Chiroptera</taxon>
        <taxon>Yangochiroptera</taxon>
        <taxon>Molossidae</taxon>
        <taxon>Molossus</taxon>
    </lineage>
</organism>
<feature type="region of interest" description="Disordered" evidence="1">
    <location>
        <begin position="1"/>
        <end position="48"/>
    </location>
</feature>